<dbReference type="PANTHER" id="PTHR35602">
    <property type="entry name" value="ESTERASE YQIA-RELATED"/>
    <property type="match status" value="1"/>
</dbReference>
<protein>
    <recommendedName>
        <fullName evidence="3">Esterase</fullName>
    </recommendedName>
</protein>
<evidence type="ECO:0000313" key="2">
    <source>
        <dbReference type="Proteomes" id="UP000027997"/>
    </source>
</evidence>
<gene>
    <name evidence="1" type="ORF">GV64_04430</name>
</gene>
<dbReference type="Pfam" id="PF05728">
    <property type="entry name" value="UPF0227"/>
    <property type="match status" value="1"/>
</dbReference>
<dbReference type="EMBL" id="JOJP01000001">
    <property type="protein sequence ID" value="KEI70093.1"/>
    <property type="molecule type" value="Genomic_DNA"/>
</dbReference>
<dbReference type="STRING" id="305900.GV64_04430"/>
<dbReference type="InterPro" id="IPR029058">
    <property type="entry name" value="AB_hydrolase_fold"/>
</dbReference>
<evidence type="ECO:0000313" key="1">
    <source>
        <dbReference type="EMBL" id="KEI70093.1"/>
    </source>
</evidence>
<dbReference type="PANTHER" id="PTHR35602:SF3">
    <property type="entry name" value="ESTERASE YQIA"/>
    <property type="match status" value="1"/>
</dbReference>
<comment type="caution">
    <text evidence="1">The sequence shown here is derived from an EMBL/GenBank/DDBJ whole genome shotgun (WGS) entry which is preliminary data.</text>
</comment>
<sequence>MKPLLVYLHGLNSSSQSRKAIQTVEYVQQHHMEVELWVPDLPVFPSDIIQCLQSHLKKSINQRDIYIIGSSLGGFLGTWLLDWLVNNRHQQKVRLVLINPAVVPHERFEAFLGPQKNYHTGADWVMTEEYVEQLLLLEVEPAPSPENTLLLVQTGDETLDYRLAVDKYKECRAIVQEGGTHAFDHFEDILPEVFDFLTSV</sequence>
<accession>A0A081K7G7</accession>
<dbReference type="eggNOG" id="COG3150">
    <property type="taxonomic scope" value="Bacteria"/>
</dbReference>
<dbReference type="InterPro" id="IPR008886">
    <property type="entry name" value="UPF0227/Esterase_YqiA"/>
</dbReference>
<name>A0A081K7G7_9GAMM</name>
<dbReference type="AlphaFoldDB" id="A0A081K7G7"/>
<keyword evidence="2" id="KW-1185">Reference proteome</keyword>
<dbReference type="SUPFAM" id="SSF53474">
    <property type="entry name" value="alpha/beta-Hydrolases"/>
    <property type="match status" value="1"/>
</dbReference>
<evidence type="ECO:0008006" key="3">
    <source>
        <dbReference type="Google" id="ProtNLM"/>
    </source>
</evidence>
<dbReference type="Gene3D" id="3.40.50.1820">
    <property type="entry name" value="alpha/beta hydrolase"/>
    <property type="match status" value="1"/>
</dbReference>
<organism evidence="1 2">
    <name type="scientific">Endozoicomonas elysicola</name>
    <dbReference type="NCBI Taxonomy" id="305900"/>
    <lineage>
        <taxon>Bacteria</taxon>
        <taxon>Pseudomonadati</taxon>
        <taxon>Pseudomonadota</taxon>
        <taxon>Gammaproteobacteria</taxon>
        <taxon>Oceanospirillales</taxon>
        <taxon>Endozoicomonadaceae</taxon>
        <taxon>Endozoicomonas</taxon>
    </lineage>
</organism>
<dbReference type="Proteomes" id="UP000027997">
    <property type="component" value="Unassembled WGS sequence"/>
</dbReference>
<reference evidence="1 2" key="1">
    <citation type="submission" date="2014-06" db="EMBL/GenBank/DDBJ databases">
        <title>Whole Genome Sequences of Three Symbiotic Endozoicomonas Bacteria.</title>
        <authorList>
            <person name="Neave M.J."/>
            <person name="Apprill A."/>
            <person name="Voolstra C.R."/>
        </authorList>
    </citation>
    <scope>NUCLEOTIDE SEQUENCE [LARGE SCALE GENOMIC DNA]</scope>
    <source>
        <strain evidence="1 2">DSM 22380</strain>
    </source>
</reference>
<proteinExistence type="predicted"/>
<dbReference type="RefSeq" id="WP_020584168.1">
    <property type="nucleotide sequence ID" value="NZ_JOJP01000001.1"/>
</dbReference>